<comment type="caution">
    <text evidence="1">The sequence shown here is derived from an EMBL/GenBank/DDBJ whole genome shotgun (WGS) entry which is preliminary data.</text>
</comment>
<protein>
    <submittedName>
        <fullName evidence="1">Uncharacterized protein</fullName>
    </submittedName>
</protein>
<organism evidence="1">
    <name type="scientific">marine sediment metagenome</name>
    <dbReference type="NCBI Taxonomy" id="412755"/>
    <lineage>
        <taxon>unclassified sequences</taxon>
        <taxon>metagenomes</taxon>
        <taxon>ecological metagenomes</taxon>
    </lineage>
</organism>
<reference evidence="1" key="1">
    <citation type="journal article" date="2015" name="Nature">
        <title>Complex archaea that bridge the gap between prokaryotes and eukaryotes.</title>
        <authorList>
            <person name="Spang A."/>
            <person name="Saw J.H."/>
            <person name="Jorgensen S.L."/>
            <person name="Zaremba-Niedzwiedzka K."/>
            <person name="Martijn J."/>
            <person name="Lind A.E."/>
            <person name="van Eijk R."/>
            <person name="Schleper C."/>
            <person name="Guy L."/>
            <person name="Ettema T.J."/>
        </authorList>
    </citation>
    <scope>NUCLEOTIDE SEQUENCE</scope>
</reference>
<evidence type="ECO:0000313" key="1">
    <source>
        <dbReference type="EMBL" id="KKL20568.1"/>
    </source>
</evidence>
<accession>A0A0F9E921</accession>
<name>A0A0F9E921_9ZZZZ</name>
<dbReference type="AlphaFoldDB" id="A0A0F9E921"/>
<proteinExistence type="predicted"/>
<sequence>MQFILTLTRTTKHTYRFDNPDEDSDLRTVYVQQTAFPNGAPEKITVTVEAN</sequence>
<dbReference type="EMBL" id="LAZR01038046">
    <property type="protein sequence ID" value="KKL20568.1"/>
    <property type="molecule type" value="Genomic_DNA"/>
</dbReference>
<gene>
    <name evidence="1" type="ORF">LCGC14_2454110</name>
</gene>